<accession>A0A6L7GB69</accession>
<keyword evidence="1" id="KW-1133">Transmembrane helix</keyword>
<feature type="transmembrane region" description="Helical" evidence="1">
    <location>
        <begin position="108"/>
        <end position="129"/>
    </location>
</feature>
<feature type="transmembrane region" description="Helical" evidence="1">
    <location>
        <begin position="228"/>
        <end position="247"/>
    </location>
</feature>
<dbReference type="Proteomes" id="UP000477911">
    <property type="component" value="Unassembled WGS sequence"/>
</dbReference>
<dbReference type="AlphaFoldDB" id="A0A6L7GB69"/>
<reference evidence="2 3" key="1">
    <citation type="submission" date="2019-12" db="EMBL/GenBank/DDBJ databases">
        <authorList>
            <person name="Li M."/>
        </authorList>
    </citation>
    <scope>NUCLEOTIDE SEQUENCE [LARGE SCALE GENOMIC DNA]</scope>
    <source>
        <strain evidence="2 3">GBMRC 2024</strain>
    </source>
</reference>
<dbReference type="EMBL" id="WUMU01000035">
    <property type="protein sequence ID" value="MXN20778.1"/>
    <property type="molecule type" value="Genomic_DNA"/>
</dbReference>
<keyword evidence="1" id="KW-0812">Transmembrane</keyword>
<feature type="transmembrane region" description="Helical" evidence="1">
    <location>
        <begin position="182"/>
        <end position="199"/>
    </location>
</feature>
<feature type="transmembrane region" description="Helical" evidence="1">
    <location>
        <begin position="205"/>
        <end position="221"/>
    </location>
</feature>
<feature type="transmembrane region" description="Helical" evidence="1">
    <location>
        <begin position="6"/>
        <end position="21"/>
    </location>
</feature>
<keyword evidence="1" id="KW-0472">Membrane</keyword>
<comment type="caution">
    <text evidence="2">The sequence shown here is derived from an EMBL/GenBank/DDBJ whole genome shotgun (WGS) entry which is preliminary data.</text>
</comment>
<keyword evidence="3" id="KW-1185">Reference proteome</keyword>
<evidence type="ECO:0008006" key="4">
    <source>
        <dbReference type="Google" id="ProtNLM"/>
    </source>
</evidence>
<evidence type="ECO:0000256" key="1">
    <source>
        <dbReference type="SAM" id="Phobius"/>
    </source>
</evidence>
<feature type="transmembrane region" description="Helical" evidence="1">
    <location>
        <begin position="28"/>
        <end position="48"/>
    </location>
</feature>
<sequence length="433" mass="47574">MFFLAWCVMTVAVAFFFRIAIKLRSAPLIISLMFFTLIYVVRPGMLLLGANLIDPALFGKPDVLATGALAYALVYVLTALLTVMFLIGSQGMFGAGVYPSVGPKIDRLVMLAAIVFTLVSIPIGLQLYMKYGSIQGVLYASKISKDLQGTFGVRQIVGLGAFFSATTFLGEWQGARRLLPSLLFAGMFFVDLFIFSLWGSRLEPFVLLSGVMLVMVSKNGIITGKSLLSFVVLGALLLGSATFLYIYRLAELAGSWEVAMSRDLATTTAVSLHMTRFDSLMLVVQDFLSSRNSREGADFMNGLYMSVPRFLWPGKPESLLIGQWFRQWYEPDAVNGWTVGGPGEYLVNFGLLGVTIGGVVYGLLLTAAHNGFRKMGRQHPLSIMTSFVMILIVAPEGSIIQIIPRIILWCIPIWGICFLSRTRLSARQQVAAR</sequence>
<gene>
    <name evidence="2" type="ORF">GR170_23365</name>
</gene>
<feature type="transmembrane region" description="Helical" evidence="1">
    <location>
        <begin position="345"/>
        <end position="368"/>
    </location>
</feature>
<dbReference type="RefSeq" id="WP_160896900.1">
    <property type="nucleotide sequence ID" value="NZ_WUMU01000035.1"/>
</dbReference>
<evidence type="ECO:0000313" key="2">
    <source>
        <dbReference type="EMBL" id="MXN20778.1"/>
    </source>
</evidence>
<feature type="transmembrane region" description="Helical" evidence="1">
    <location>
        <begin position="406"/>
        <end position="424"/>
    </location>
</feature>
<feature type="transmembrane region" description="Helical" evidence="1">
    <location>
        <begin position="149"/>
        <end position="170"/>
    </location>
</feature>
<feature type="transmembrane region" description="Helical" evidence="1">
    <location>
        <begin position="68"/>
        <end position="87"/>
    </location>
</feature>
<organism evidence="2 3">
    <name type="scientific">Pseudooceanicola albus</name>
    <dbReference type="NCBI Taxonomy" id="2692189"/>
    <lineage>
        <taxon>Bacteria</taxon>
        <taxon>Pseudomonadati</taxon>
        <taxon>Pseudomonadota</taxon>
        <taxon>Alphaproteobacteria</taxon>
        <taxon>Rhodobacterales</taxon>
        <taxon>Paracoccaceae</taxon>
        <taxon>Pseudooceanicola</taxon>
    </lineage>
</organism>
<proteinExistence type="predicted"/>
<evidence type="ECO:0000313" key="3">
    <source>
        <dbReference type="Proteomes" id="UP000477911"/>
    </source>
</evidence>
<feature type="transmembrane region" description="Helical" evidence="1">
    <location>
        <begin position="380"/>
        <end position="400"/>
    </location>
</feature>
<protein>
    <recommendedName>
        <fullName evidence="4">Oligosaccharide repeat unit polymerase</fullName>
    </recommendedName>
</protein>
<name>A0A6L7GB69_9RHOB</name>